<evidence type="ECO:0000313" key="1">
    <source>
        <dbReference type="EMBL" id="ABS76626.1"/>
    </source>
</evidence>
<organism evidence="1 2">
    <name type="scientific">Coxiella burnetii (strain Dugway 5J108-111)</name>
    <dbReference type="NCBI Taxonomy" id="434922"/>
    <lineage>
        <taxon>Bacteria</taxon>
        <taxon>Pseudomonadati</taxon>
        <taxon>Pseudomonadota</taxon>
        <taxon>Gammaproteobacteria</taxon>
        <taxon>Legionellales</taxon>
        <taxon>Coxiellaceae</taxon>
        <taxon>Coxiella</taxon>
    </lineage>
</organism>
<protein>
    <recommendedName>
        <fullName evidence="3">Protein required for attachment to host cells</fullName>
    </recommendedName>
</protein>
<dbReference type="InterPro" id="IPR019291">
    <property type="entry name" value="Host_attachment_protein"/>
</dbReference>
<dbReference type="RefSeq" id="WP_005768749.1">
    <property type="nucleotide sequence ID" value="NC_009727.1"/>
</dbReference>
<dbReference type="Proteomes" id="UP000008555">
    <property type="component" value="Chromosome"/>
</dbReference>
<sequence>MKSWIVVANASKAKIFAVNKIKFLTGKHNLELIKEYTHPESRMRDVEIASDRLGHFHAKSRGSGSFVEQTNPKKYEAESFAREVVNDLESGRMADLFQDIILVAPPPFHGLLNKCLNPQLENKIALVIEKDYTKDNDKELEKHLKQQIG</sequence>
<dbReference type="EMBL" id="CP000733">
    <property type="protein sequence ID" value="ABS76626.1"/>
    <property type="molecule type" value="Genomic_DNA"/>
</dbReference>
<dbReference type="KEGG" id="cbd:CBUD_0963"/>
<name>A9KG02_COXBN</name>
<evidence type="ECO:0000313" key="2">
    <source>
        <dbReference type="Proteomes" id="UP000008555"/>
    </source>
</evidence>
<accession>A9KG02</accession>
<dbReference type="AlphaFoldDB" id="A9KG02"/>
<dbReference type="Pfam" id="PF10116">
    <property type="entry name" value="Host_attach"/>
    <property type="match status" value="1"/>
</dbReference>
<reference evidence="1 2" key="1">
    <citation type="journal article" date="2009" name="Infect. Immun.">
        <title>Comparative genomics reveal extensive transposon-mediated genomic plasticity and diversity among potential effector proteins within the genus Coxiella.</title>
        <authorList>
            <person name="Beare P.A."/>
            <person name="Unsworth N."/>
            <person name="Andoh M."/>
            <person name="Voth D.E."/>
            <person name="Omsland A."/>
            <person name="Gilk S.D."/>
            <person name="Williams K.P."/>
            <person name="Sobral B.W."/>
            <person name="Kupko J.J.III."/>
            <person name="Porcella S.F."/>
            <person name="Samuel J.E."/>
            <person name="Heinzen R.A."/>
        </authorList>
    </citation>
    <scope>NUCLEOTIDE SEQUENCE [LARGE SCALE GENOMIC DNA]</scope>
    <source>
        <strain evidence="1 2">Dugway 5J108-111</strain>
    </source>
</reference>
<gene>
    <name evidence="1" type="ordered locus">CBUD_0963</name>
</gene>
<proteinExistence type="predicted"/>
<evidence type="ECO:0008006" key="3">
    <source>
        <dbReference type="Google" id="ProtNLM"/>
    </source>
</evidence>
<dbReference type="HOGENOM" id="CLU_105864_2_2_6"/>